<evidence type="ECO:0000259" key="1">
    <source>
        <dbReference type="Pfam" id="PF02965"/>
    </source>
</evidence>
<proteinExistence type="predicted"/>
<name>A0A2N3I0X8_9BACT</name>
<dbReference type="RefSeq" id="WP_101260865.1">
    <property type="nucleotide sequence ID" value="NZ_MVDD01000004.1"/>
</dbReference>
<dbReference type="GO" id="GO:0008705">
    <property type="term" value="F:methionine synthase activity"/>
    <property type="evidence" value="ECO:0007669"/>
    <property type="project" value="InterPro"/>
</dbReference>
<reference evidence="2 3" key="1">
    <citation type="journal article" date="2017" name="Front. Microbiol.">
        <title>Labilibaculum manganireducens gen. nov., sp. nov. and Labilibaculum filiforme sp. nov., Novel Bacteroidetes Isolated from Subsurface Sediments of the Baltic Sea.</title>
        <authorList>
            <person name="Vandieken V."/>
            <person name="Marshall I.P."/>
            <person name="Niemann H."/>
            <person name="Engelen B."/>
            <person name="Cypionka H."/>
        </authorList>
    </citation>
    <scope>NUCLEOTIDE SEQUENCE [LARGE SCALE GENOMIC DNA]</scope>
    <source>
        <strain evidence="2 3">59.16B</strain>
    </source>
</reference>
<sequence length="230" mass="25859">MDNLKTKHFTFQLKDLEISVELIEELARIDDSMPEYSRFLKEEIDSTLSLSQIEGGYTILPAQLDQNTIHIGDHCFNVGKSIANKFTNSTHIAIFTCTTGPLISDRLKELNSQGLILEAYLIDLLGSVMVEKAMDKLQAIIEAECTSKGVNITNRYSPGYMNWDVKEQKDLFAFLPENFCGIKLNESCLMTPVKSVSGFIGIGEKVRFIKHACQSCNSTNCLYRNSKNHC</sequence>
<feature type="domain" description="AdoMet activation" evidence="1">
    <location>
        <begin position="153"/>
        <end position="208"/>
    </location>
</feature>
<organism evidence="2 3">
    <name type="scientific">Labilibaculum filiforme</name>
    <dbReference type="NCBI Taxonomy" id="1940526"/>
    <lineage>
        <taxon>Bacteria</taxon>
        <taxon>Pseudomonadati</taxon>
        <taxon>Bacteroidota</taxon>
        <taxon>Bacteroidia</taxon>
        <taxon>Marinilabiliales</taxon>
        <taxon>Marinifilaceae</taxon>
        <taxon>Labilibaculum</taxon>
    </lineage>
</organism>
<dbReference type="Proteomes" id="UP000233535">
    <property type="component" value="Unassembled WGS sequence"/>
</dbReference>
<accession>A0A2N3I0X8</accession>
<evidence type="ECO:0000313" key="3">
    <source>
        <dbReference type="Proteomes" id="UP000233535"/>
    </source>
</evidence>
<dbReference type="InterPro" id="IPR037010">
    <property type="entry name" value="VitB12-dep_Met_synth_activ_sf"/>
</dbReference>
<dbReference type="InterPro" id="IPR004223">
    <property type="entry name" value="VitB12-dep_Met_synth_activ_dom"/>
</dbReference>
<dbReference type="Gene3D" id="3.40.109.40">
    <property type="match status" value="1"/>
</dbReference>
<dbReference type="AlphaFoldDB" id="A0A2N3I0X8"/>
<dbReference type="OrthoDB" id="1420678at2"/>
<dbReference type="EMBL" id="MVDD01000004">
    <property type="protein sequence ID" value="PKQ63917.1"/>
    <property type="molecule type" value="Genomic_DNA"/>
</dbReference>
<dbReference type="SUPFAM" id="SSF56507">
    <property type="entry name" value="Methionine synthase activation domain-like"/>
    <property type="match status" value="1"/>
</dbReference>
<dbReference type="Pfam" id="PF02965">
    <property type="entry name" value="Met_synt_B12"/>
    <property type="match status" value="1"/>
</dbReference>
<evidence type="ECO:0000313" key="2">
    <source>
        <dbReference type="EMBL" id="PKQ63917.1"/>
    </source>
</evidence>
<protein>
    <recommendedName>
        <fullName evidence="1">AdoMet activation domain-containing protein</fullName>
    </recommendedName>
</protein>
<keyword evidence="3" id="KW-1185">Reference proteome</keyword>
<gene>
    <name evidence="2" type="ORF">BZG02_07860</name>
</gene>
<comment type="caution">
    <text evidence="2">The sequence shown here is derived from an EMBL/GenBank/DDBJ whole genome shotgun (WGS) entry which is preliminary data.</text>
</comment>